<name>A0ABD5VFT8_9EURY</name>
<dbReference type="EMBL" id="JBHSXN010000002">
    <property type="protein sequence ID" value="MFC6953368.1"/>
    <property type="molecule type" value="Genomic_DNA"/>
</dbReference>
<organism evidence="1 2">
    <name type="scientific">Halorubellus litoreus</name>
    <dbReference type="NCBI Taxonomy" id="755308"/>
    <lineage>
        <taxon>Archaea</taxon>
        <taxon>Methanobacteriati</taxon>
        <taxon>Methanobacteriota</taxon>
        <taxon>Stenosarchaea group</taxon>
        <taxon>Halobacteria</taxon>
        <taxon>Halobacteriales</taxon>
        <taxon>Halorubellaceae</taxon>
        <taxon>Halorubellus</taxon>
    </lineage>
</organism>
<comment type="caution">
    <text evidence="1">The sequence shown here is derived from an EMBL/GenBank/DDBJ whole genome shotgun (WGS) entry which is preliminary data.</text>
</comment>
<dbReference type="PROSITE" id="PS51257">
    <property type="entry name" value="PROKAR_LIPOPROTEIN"/>
    <property type="match status" value="1"/>
</dbReference>
<dbReference type="AlphaFoldDB" id="A0ABD5VFT8"/>
<dbReference type="RefSeq" id="WP_336350329.1">
    <property type="nucleotide sequence ID" value="NZ_JAZAQL010000002.1"/>
</dbReference>
<gene>
    <name evidence="1" type="ORF">ACFQGB_10885</name>
</gene>
<proteinExistence type="predicted"/>
<dbReference type="Proteomes" id="UP001596395">
    <property type="component" value="Unassembled WGS sequence"/>
</dbReference>
<keyword evidence="2" id="KW-1185">Reference proteome</keyword>
<reference evidence="1 2" key="1">
    <citation type="journal article" date="2019" name="Int. J. Syst. Evol. Microbiol.">
        <title>The Global Catalogue of Microorganisms (GCM) 10K type strain sequencing project: providing services to taxonomists for standard genome sequencing and annotation.</title>
        <authorList>
            <consortium name="The Broad Institute Genomics Platform"/>
            <consortium name="The Broad Institute Genome Sequencing Center for Infectious Disease"/>
            <person name="Wu L."/>
            <person name="Ma J."/>
        </authorList>
    </citation>
    <scope>NUCLEOTIDE SEQUENCE [LARGE SCALE GENOMIC DNA]</scope>
    <source>
        <strain evidence="1 2">GX26</strain>
    </source>
</reference>
<sequence>MHARHVLALAVALALAVGLAGCLDSPSSGPNAPPGNESFTVEMTGNSTHSVYVATHLYTERPESVTLEYANGTTREFELPTEQGLVQGSAPDGLRSVATPEDDGGVYFEGPPAFTASANEIAPMETVVFVVRVDGSDQVAAWGVANCDGHVDRVTLDATGRTVTVGGLACSN</sequence>
<accession>A0ABD5VFT8</accession>
<protein>
    <submittedName>
        <fullName evidence="1">Uncharacterized protein</fullName>
    </submittedName>
</protein>
<evidence type="ECO:0000313" key="2">
    <source>
        <dbReference type="Proteomes" id="UP001596395"/>
    </source>
</evidence>
<evidence type="ECO:0000313" key="1">
    <source>
        <dbReference type="EMBL" id="MFC6953368.1"/>
    </source>
</evidence>